<protein>
    <submittedName>
        <fullName evidence="1">12459_t:CDS:1</fullName>
    </submittedName>
</protein>
<dbReference type="EMBL" id="CAJVPT010018662">
    <property type="protein sequence ID" value="CAG8636076.1"/>
    <property type="molecule type" value="Genomic_DNA"/>
</dbReference>
<evidence type="ECO:0000313" key="1">
    <source>
        <dbReference type="EMBL" id="CAG8636076.1"/>
    </source>
</evidence>
<feature type="non-terminal residue" evidence="1">
    <location>
        <position position="356"/>
    </location>
</feature>
<organism evidence="1 2">
    <name type="scientific">Acaulospora colombiana</name>
    <dbReference type="NCBI Taxonomy" id="27376"/>
    <lineage>
        <taxon>Eukaryota</taxon>
        <taxon>Fungi</taxon>
        <taxon>Fungi incertae sedis</taxon>
        <taxon>Mucoromycota</taxon>
        <taxon>Glomeromycotina</taxon>
        <taxon>Glomeromycetes</taxon>
        <taxon>Diversisporales</taxon>
        <taxon>Acaulosporaceae</taxon>
        <taxon>Acaulospora</taxon>
    </lineage>
</organism>
<reference evidence="1" key="1">
    <citation type="submission" date="2021-06" db="EMBL/GenBank/DDBJ databases">
        <authorList>
            <person name="Kallberg Y."/>
            <person name="Tangrot J."/>
            <person name="Rosling A."/>
        </authorList>
    </citation>
    <scope>NUCLEOTIDE SEQUENCE</scope>
    <source>
        <strain evidence="1">CL356</strain>
    </source>
</reference>
<sequence>MSNLDKMFNQLQQAVEELTADLARDDSDGQQNHKRNSKNAKHESGLFSIEYFQEEVSKINLSLKKKRSQNSTTTTTRPSSPPKNLTSPTISHPNESSLSDGKSHPASPRTVTTTLHRKSNSLSNIEHLISDVNKSSSTPQKDVNMHTTNGTMKKVKPSISASDLKSNASSNLLRYKSLTRNNIIAPASSLNHASIAVSSDDSEDVEEENSEDDSESTSSVPSSNGSNGQRITQNGTKRISPPTNNSSSTPASNPFTSGSLLSHELSKKRSLQTLNASRGSGKPLVIPIKGSHGHSSSQREHMEMERDNRRRGRDKNEDRTKFRTRDRDHFQGNQRISESEPRYSRSAAEQKERNHR</sequence>
<proteinExistence type="predicted"/>
<comment type="caution">
    <text evidence="1">The sequence shown here is derived from an EMBL/GenBank/DDBJ whole genome shotgun (WGS) entry which is preliminary data.</text>
</comment>
<name>A0ACA9N706_9GLOM</name>
<gene>
    <name evidence="1" type="ORF">ACOLOM_LOCUS7795</name>
</gene>
<keyword evidence="2" id="KW-1185">Reference proteome</keyword>
<accession>A0ACA9N706</accession>
<evidence type="ECO:0000313" key="2">
    <source>
        <dbReference type="Proteomes" id="UP000789525"/>
    </source>
</evidence>
<dbReference type="Proteomes" id="UP000789525">
    <property type="component" value="Unassembled WGS sequence"/>
</dbReference>